<dbReference type="STRING" id="1029756.W911_04565"/>
<dbReference type="PIRSF" id="PIRSF006603">
    <property type="entry name" value="DinF"/>
    <property type="match status" value="1"/>
</dbReference>
<name>V5SCS8_9HYPH</name>
<dbReference type="GO" id="GO:0015297">
    <property type="term" value="F:antiporter activity"/>
    <property type="evidence" value="ECO:0007669"/>
    <property type="project" value="InterPro"/>
</dbReference>
<dbReference type="PANTHER" id="PTHR43549:SF3">
    <property type="entry name" value="MULTIDRUG RESISTANCE PROTEIN YPNP-RELATED"/>
    <property type="match status" value="1"/>
</dbReference>
<dbReference type="GO" id="GO:0005886">
    <property type="term" value="C:plasma membrane"/>
    <property type="evidence" value="ECO:0007669"/>
    <property type="project" value="UniProtKB-SubCell"/>
</dbReference>
<feature type="transmembrane region" description="Helical" evidence="8">
    <location>
        <begin position="408"/>
        <end position="430"/>
    </location>
</feature>
<keyword evidence="5 8" id="KW-1133">Transmembrane helix</keyword>
<feature type="transmembrane region" description="Helical" evidence="8">
    <location>
        <begin position="215"/>
        <end position="240"/>
    </location>
</feature>
<sequence>MSEMPAAAKSGPAEEAHTETLSPATRRLLHGPILPTLLGMAWPNMLIMLAQAATGLIETWWISHLGTDALAGMALTFPLIMLMQMMSAGAIGGAISSAVARALGAGRRDDADALVLHALVINLVFGLVFAGLMLAFGRSIYTALGGRGAELEAALAYSNVVFAGNVFLWTLNGFASVIRGTGNMLVPAVVICAGVALLVPLSPLLIYGFGPLPALGIAGGGVALVLFNVGGTVVLAWYVLSGRNLARLRWMPLEWAKFREILGVGAAGAFNTIQTNVVIALATALVAAAAGAEAVAGFGTGVRLEYLLVPLIFGLGAPMVALVGTNIGAGQRERALRIALTGGAIAFALTEAIGLAAAVWPNAWLRLFSTEPEMIDAGTRYLRIVGPTYGFFGLGLALYFASQGAGRMLWPVIAGLVRIGIALGGGWLALRWTGSLDGVFAALALGIAAYGLILILSIRSGIGLRTMKAPAQ</sequence>
<dbReference type="AlphaFoldDB" id="V5SCS8"/>
<dbReference type="InterPro" id="IPR052031">
    <property type="entry name" value="Membrane_Transporter-Flippase"/>
</dbReference>
<feature type="transmembrane region" description="Helical" evidence="8">
    <location>
        <begin position="185"/>
        <end position="209"/>
    </location>
</feature>
<reference evidence="9 10" key="1">
    <citation type="journal article" date="2014" name="Genome Announc.">
        <title>Complete Genome Sequence of Hyphomicrobium nitrativorans Strain NL23, a Denitrifying Bacterium Isolated from Biofilm of a Methanol-Fed Denitrification System Treating Seawater at the Montreal Biodome.</title>
        <authorList>
            <person name="Martineau C."/>
            <person name="Villeneuve C."/>
            <person name="Mauffrey F."/>
            <person name="Villemur R."/>
        </authorList>
    </citation>
    <scope>NUCLEOTIDE SEQUENCE [LARGE SCALE GENOMIC DNA]</scope>
    <source>
        <strain evidence="9">NL23</strain>
    </source>
</reference>
<comment type="subcellular location">
    <subcellularLocation>
        <location evidence="1">Cell inner membrane</location>
        <topology evidence="1">Multi-pass membrane protein</topology>
    </subcellularLocation>
</comment>
<feature type="transmembrane region" description="Helical" evidence="8">
    <location>
        <begin position="261"/>
        <end position="287"/>
    </location>
</feature>
<evidence type="ECO:0000256" key="2">
    <source>
        <dbReference type="ARBA" id="ARBA00022448"/>
    </source>
</evidence>
<feature type="transmembrane region" description="Helical" evidence="8">
    <location>
        <begin position="36"/>
        <end position="57"/>
    </location>
</feature>
<dbReference type="InterPro" id="IPR002528">
    <property type="entry name" value="MATE_fam"/>
</dbReference>
<feature type="transmembrane region" description="Helical" evidence="8">
    <location>
        <begin position="339"/>
        <end position="361"/>
    </location>
</feature>
<feature type="region of interest" description="Disordered" evidence="7">
    <location>
        <begin position="1"/>
        <end position="22"/>
    </location>
</feature>
<evidence type="ECO:0000256" key="7">
    <source>
        <dbReference type="SAM" id="MobiDB-lite"/>
    </source>
</evidence>
<keyword evidence="2" id="KW-0813">Transport</keyword>
<feature type="transmembrane region" description="Helical" evidence="8">
    <location>
        <begin position="156"/>
        <end position="178"/>
    </location>
</feature>
<keyword evidence="3" id="KW-1003">Cell membrane</keyword>
<keyword evidence="10" id="KW-1185">Reference proteome</keyword>
<evidence type="ECO:0000256" key="4">
    <source>
        <dbReference type="ARBA" id="ARBA00022692"/>
    </source>
</evidence>
<dbReference type="RefSeq" id="WP_023786321.1">
    <property type="nucleotide sequence ID" value="NC_022997.1"/>
</dbReference>
<dbReference type="KEGG" id="hni:W911_04565"/>
<dbReference type="NCBIfam" id="TIGR00797">
    <property type="entry name" value="matE"/>
    <property type="match status" value="1"/>
</dbReference>
<evidence type="ECO:0000313" key="9">
    <source>
        <dbReference type="EMBL" id="AHB47835.1"/>
    </source>
</evidence>
<evidence type="ECO:0000256" key="6">
    <source>
        <dbReference type="ARBA" id="ARBA00023136"/>
    </source>
</evidence>
<accession>V5SCS8</accession>
<feature type="transmembrane region" description="Helical" evidence="8">
    <location>
        <begin position="381"/>
        <end position="401"/>
    </location>
</feature>
<feature type="transmembrane region" description="Helical" evidence="8">
    <location>
        <begin position="114"/>
        <end position="136"/>
    </location>
</feature>
<keyword evidence="6 8" id="KW-0472">Membrane</keyword>
<dbReference type="Proteomes" id="UP000018542">
    <property type="component" value="Chromosome"/>
</dbReference>
<keyword evidence="4 8" id="KW-0812">Transmembrane</keyword>
<dbReference type="InterPro" id="IPR048279">
    <property type="entry name" value="MdtK-like"/>
</dbReference>
<evidence type="ECO:0000313" key="10">
    <source>
        <dbReference type="Proteomes" id="UP000018542"/>
    </source>
</evidence>
<evidence type="ECO:0000256" key="5">
    <source>
        <dbReference type="ARBA" id="ARBA00022989"/>
    </source>
</evidence>
<feature type="transmembrane region" description="Helical" evidence="8">
    <location>
        <begin position="307"/>
        <end position="327"/>
    </location>
</feature>
<evidence type="ECO:0000256" key="3">
    <source>
        <dbReference type="ARBA" id="ARBA00022475"/>
    </source>
</evidence>
<protein>
    <submittedName>
        <fullName evidence="9">Multidrug transporter MatE</fullName>
    </submittedName>
</protein>
<dbReference type="EMBL" id="CP006912">
    <property type="protein sequence ID" value="AHB47835.1"/>
    <property type="molecule type" value="Genomic_DNA"/>
</dbReference>
<dbReference type="PANTHER" id="PTHR43549">
    <property type="entry name" value="MULTIDRUG RESISTANCE PROTEIN YPNP-RELATED"/>
    <property type="match status" value="1"/>
</dbReference>
<dbReference type="GO" id="GO:0042910">
    <property type="term" value="F:xenobiotic transmembrane transporter activity"/>
    <property type="evidence" value="ECO:0007669"/>
    <property type="project" value="InterPro"/>
</dbReference>
<dbReference type="PATRIC" id="fig|1029756.8.peg.957"/>
<evidence type="ECO:0000256" key="1">
    <source>
        <dbReference type="ARBA" id="ARBA00004429"/>
    </source>
</evidence>
<evidence type="ECO:0000256" key="8">
    <source>
        <dbReference type="SAM" id="Phobius"/>
    </source>
</evidence>
<dbReference type="Pfam" id="PF01554">
    <property type="entry name" value="MatE"/>
    <property type="match status" value="2"/>
</dbReference>
<dbReference type="HOGENOM" id="CLU_012893_5_3_5"/>
<dbReference type="CDD" id="cd13148">
    <property type="entry name" value="MATE_like_3"/>
    <property type="match status" value="1"/>
</dbReference>
<feature type="transmembrane region" description="Helical" evidence="8">
    <location>
        <begin position="436"/>
        <end position="458"/>
    </location>
</feature>
<proteinExistence type="predicted"/>
<organism evidence="9 10">
    <name type="scientific">Hyphomicrobium nitrativorans NL23</name>
    <dbReference type="NCBI Taxonomy" id="1029756"/>
    <lineage>
        <taxon>Bacteria</taxon>
        <taxon>Pseudomonadati</taxon>
        <taxon>Pseudomonadota</taxon>
        <taxon>Alphaproteobacteria</taxon>
        <taxon>Hyphomicrobiales</taxon>
        <taxon>Hyphomicrobiaceae</taxon>
        <taxon>Hyphomicrobium</taxon>
    </lineage>
</organism>
<gene>
    <name evidence="9" type="ORF">W911_04565</name>
</gene>